<dbReference type="SUPFAM" id="SSF52540">
    <property type="entry name" value="P-loop containing nucleoside triphosphate hydrolases"/>
    <property type="match status" value="1"/>
</dbReference>
<organism evidence="5 6">
    <name type="scientific">Henriciella pelagia</name>
    <dbReference type="NCBI Taxonomy" id="1977912"/>
    <lineage>
        <taxon>Bacteria</taxon>
        <taxon>Pseudomonadati</taxon>
        <taxon>Pseudomonadota</taxon>
        <taxon>Alphaproteobacteria</taxon>
        <taxon>Hyphomonadales</taxon>
        <taxon>Hyphomonadaceae</taxon>
        <taxon>Henriciella</taxon>
    </lineage>
</organism>
<dbReference type="Proteomes" id="UP000628854">
    <property type="component" value="Unassembled WGS sequence"/>
</dbReference>
<keyword evidence="6" id="KW-1185">Reference proteome</keyword>
<name>A0ABQ1JJ47_9PROT</name>
<reference evidence="6" key="1">
    <citation type="journal article" date="2019" name="Int. J. Syst. Evol. Microbiol.">
        <title>The Global Catalogue of Microorganisms (GCM) 10K type strain sequencing project: providing services to taxonomists for standard genome sequencing and annotation.</title>
        <authorList>
            <consortium name="The Broad Institute Genomics Platform"/>
            <consortium name="The Broad Institute Genome Sequencing Center for Infectious Disease"/>
            <person name="Wu L."/>
            <person name="Ma J."/>
        </authorList>
    </citation>
    <scope>NUCLEOTIDE SEQUENCE [LARGE SCALE GENOMIC DNA]</scope>
    <source>
        <strain evidence="6">CGMCC 1.15928</strain>
    </source>
</reference>
<dbReference type="EMBL" id="BMKF01000002">
    <property type="protein sequence ID" value="GGB70341.1"/>
    <property type="molecule type" value="Genomic_DNA"/>
</dbReference>
<keyword evidence="3 5" id="KW-0067">ATP-binding</keyword>
<keyword evidence="1" id="KW-0813">Transport</keyword>
<evidence type="ECO:0000256" key="2">
    <source>
        <dbReference type="ARBA" id="ARBA00022741"/>
    </source>
</evidence>
<gene>
    <name evidence="5" type="ORF">GCM10011503_18760</name>
</gene>
<evidence type="ECO:0000313" key="5">
    <source>
        <dbReference type="EMBL" id="GGB70341.1"/>
    </source>
</evidence>
<dbReference type="PANTHER" id="PTHR24220">
    <property type="entry name" value="IMPORT ATP-BINDING PROTEIN"/>
    <property type="match status" value="1"/>
</dbReference>
<comment type="caution">
    <text evidence="5">The sequence shown here is derived from an EMBL/GenBank/DDBJ whole genome shotgun (WGS) entry which is preliminary data.</text>
</comment>
<evidence type="ECO:0000256" key="1">
    <source>
        <dbReference type="ARBA" id="ARBA00022448"/>
    </source>
</evidence>
<dbReference type="Gene3D" id="3.40.50.300">
    <property type="entry name" value="P-loop containing nucleotide triphosphate hydrolases"/>
    <property type="match status" value="1"/>
</dbReference>
<dbReference type="InterPro" id="IPR015854">
    <property type="entry name" value="ABC_transpr_LolD-like"/>
</dbReference>
<dbReference type="SMART" id="SM00382">
    <property type="entry name" value="AAA"/>
    <property type="match status" value="1"/>
</dbReference>
<dbReference type="CDD" id="cd03255">
    <property type="entry name" value="ABC_MJ0796_LolCDE_FtsE"/>
    <property type="match status" value="1"/>
</dbReference>
<keyword evidence="2" id="KW-0547">Nucleotide-binding</keyword>
<protein>
    <submittedName>
        <fullName evidence="5">Methionine ABC transporter ATP-binding protein</fullName>
    </submittedName>
</protein>
<dbReference type="PROSITE" id="PS00211">
    <property type="entry name" value="ABC_TRANSPORTER_1"/>
    <property type="match status" value="1"/>
</dbReference>
<dbReference type="InterPro" id="IPR027417">
    <property type="entry name" value="P-loop_NTPase"/>
</dbReference>
<evidence type="ECO:0000313" key="6">
    <source>
        <dbReference type="Proteomes" id="UP000628854"/>
    </source>
</evidence>
<dbReference type="InterPro" id="IPR017911">
    <property type="entry name" value="MacB-like_ATP-bd"/>
</dbReference>
<proteinExistence type="predicted"/>
<accession>A0ABQ1JJ47</accession>
<dbReference type="GO" id="GO:0005524">
    <property type="term" value="F:ATP binding"/>
    <property type="evidence" value="ECO:0007669"/>
    <property type="project" value="UniProtKB-KW"/>
</dbReference>
<dbReference type="Pfam" id="PF00005">
    <property type="entry name" value="ABC_tran"/>
    <property type="match status" value="1"/>
</dbReference>
<dbReference type="RefSeq" id="WP_084392631.1">
    <property type="nucleotide sequence ID" value="NZ_BMKF01000002.1"/>
</dbReference>
<evidence type="ECO:0000256" key="3">
    <source>
        <dbReference type="ARBA" id="ARBA00022840"/>
    </source>
</evidence>
<feature type="domain" description="ABC transporter" evidence="4">
    <location>
        <begin position="7"/>
        <end position="231"/>
    </location>
</feature>
<dbReference type="InterPro" id="IPR003439">
    <property type="entry name" value="ABC_transporter-like_ATP-bd"/>
</dbReference>
<sequence length="235" mass="25071">MTDQPAIEIRDLRFAWDGGSTPLLDIPAFDMGADERLFLRGPSGSGKSTLLGLIAGVLEPQSGSIRVLGEDMSSLSGAKRDRMRADHLGVIFQMFNLVPYLSVVQNVTLPCRFSQARRAAIAAAGGPVEEARRLLARLGLTDEKLLARPVTELSVGQQQRVAVARALIGGPNLLIADEPTSALDADARDRFIELLNEEASQSGAALLFVSHDGALASHFDRSVDLSELNRAGVAA</sequence>
<dbReference type="InterPro" id="IPR003593">
    <property type="entry name" value="AAA+_ATPase"/>
</dbReference>
<evidence type="ECO:0000259" key="4">
    <source>
        <dbReference type="PROSITE" id="PS50893"/>
    </source>
</evidence>
<dbReference type="PANTHER" id="PTHR24220:SF611">
    <property type="entry name" value="ATP-BINDING COMPONENT OF ABC TRANSPORTER-RELATED"/>
    <property type="match status" value="1"/>
</dbReference>
<dbReference type="InterPro" id="IPR017871">
    <property type="entry name" value="ABC_transporter-like_CS"/>
</dbReference>
<dbReference type="PROSITE" id="PS50893">
    <property type="entry name" value="ABC_TRANSPORTER_2"/>
    <property type="match status" value="1"/>
</dbReference>